<evidence type="ECO:0000313" key="2">
    <source>
        <dbReference type="Proteomes" id="UP000279236"/>
    </source>
</evidence>
<dbReference type="Proteomes" id="UP000279236">
    <property type="component" value="Unassembled WGS sequence"/>
</dbReference>
<evidence type="ECO:0000313" key="1">
    <source>
        <dbReference type="EMBL" id="RSH77107.1"/>
    </source>
</evidence>
<dbReference type="GeneID" id="39588279"/>
<comment type="caution">
    <text evidence="1">The sequence shown here is derived from an EMBL/GenBank/DDBJ whole genome shotgun (WGS) entry which is preliminary data.</text>
</comment>
<dbReference type="RefSeq" id="XP_028472254.1">
    <property type="nucleotide sequence ID" value="XM_028619385.1"/>
</dbReference>
<sequence length="344" mass="38655">MAISFFSVLDSLITYSHPPTRTLMVLRHDNTTCIDAAWYPHLIEKILTSASLRALISYRCTSRENESEVYRILKKQGCHMVLAKKRFNTYELGFRDGSTVLYPQTPSLVEDLVATTRLLDLDGDAIQTNLGSLASTLTDLKVVRVVDYQHPPMGGPQLLPFHTPTYIVSLNTYGNELHFSDRRKTPFRNGLTKLVVVIHTGGSYSDVRLSNNQSSVFYSPPNSSLEHVVFIFTEIPGASRKEEVDSHFLGRMQLFALLVTTARHYCQRPSLKKFILVGLPCLVDCLVNLSLIQSDDHTLDTRVTAFVEDLASLCKEHPDVVQVLTPEEYRAEVGEGQYALETMA</sequence>
<accession>A0A427XED9</accession>
<dbReference type="EMBL" id="RSCE01000018">
    <property type="protein sequence ID" value="RSH77107.1"/>
    <property type="molecule type" value="Genomic_DNA"/>
</dbReference>
<keyword evidence="2" id="KW-1185">Reference proteome</keyword>
<dbReference type="AlphaFoldDB" id="A0A427XED9"/>
<gene>
    <name evidence="1" type="ORF">EHS24_003736</name>
</gene>
<proteinExistence type="predicted"/>
<name>A0A427XED9_9TREE</name>
<reference evidence="1 2" key="1">
    <citation type="submission" date="2018-11" db="EMBL/GenBank/DDBJ databases">
        <title>Genome sequence of Apiotrichum porosum DSM 27194.</title>
        <authorList>
            <person name="Aliyu H."/>
            <person name="Gorte O."/>
            <person name="Ochsenreither K."/>
        </authorList>
    </citation>
    <scope>NUCLEOTIDE SEQUENCE [LARGE SCALE GENOMIC DNA]</scope>
    <source>
        <strain evidence="1 2">DSM 27194</strain>
    </source>
</reference>
<protein>
    <submittedName>
        <fullName evidence="1">Uncharacterized protein</fullName>
    </submittedName>
</protein>
<organism evidence="1 2">
    <name type="scientific">Apiotrichum porosum</name>
    <dbReference type="NCBI Taxonomy" id="105984"/>
    <lineage>
        <taxon>Eukaryota</taxon>
        <taxon>Fungi</taxon>
        <taxon>Dikarya</taxon>
        <taxon>Basidiomycota</taxon>
        <taxon>Agaricomycotina</taxon>
        <taxon>Tremellomycetes</taxon>
        <taxon>Trichosporonales</taxon>
        <taxon>Trichosporonaceae</taxon>
        <taxon>Apiotrichum</taxon>
    </lineage>
</organism>